<accession>F6DPL8</accession>
<dbReference type="STRING" id="696281.Desru_1321"/>
<proteinExistence type="predicted"/>
<name>F6DPL8_DESRL</name>
<dbReference type="HOGENOM" id="CLU_141610_0_0_9"/>
<gene>
    <name evidence="1" type="ordered locus">Desru_1321</name>
</gene>
<evidence type="ECO:0000313" key="2">
    <source>
        <dbReference type="Proteomes" id="UP000009234"/>
    </source>
</evidence>
<dbReference type="eggNOG" id="ENOG5032ZPC">
    <property type="taxonomic scope" value="Bacteria"/>
</dbReference>
<dbReference type="RefSeq" id="WP_013841366.1">
    <property type="nucleotide sequence ID" value="NC_015589.1"/>
</dbReference>
<keyword evidence="2" id="KW-1185">Reference proteome</keyword>
<dbReference type="Proteomes" id="UP000009234">
    <property type="component" value="Chromosome"/>
</dbReference>
<sequence>MPSIVELMKKAAVEAVNETKPTGVVFGTVVGVTPLKINVEQKLTLEAAHLLLTDNVRDYTVEMTVEHFTEADDDLKTSHSHPDAGVASFDSTHRHAYRGRKKYTVHNGLKTGEEVILLQLPGGQKYIVLDRLVMR</sequence>
<dbReference type="InterPro" id="IPR022555">
    <property type="entry name" value="DUF2577"/>
</dbReference>
<protein>
    <recommendedName>
        <fullName evidence="3">DUF2577 domain-containing protein</fullName>
    </recommendedName>
</protein>
<dbReference type="OrthoDB" id="95576at2"/>
<evidence type="ECO:0000313" key="1">
    <source>
        <dbReference type="EMBL" id="AEG59595.1"/>
    </source>
</evidence>
<dbReference type="KEGG" id="dru:Desru_1321"/>
<dbReference type="Pfam" id="PF10844">
    <property type="entry name" value="DUF2577"/>
    <property type="match status" value="1"/>
</dbReference>
<reference evidence="1 2" key="2">
    <citation type="journal article" date="2012" name="Stand. Genomic Sci.">
        <title>Complete genome sequence of the sulfate-reducing firmicute Desulfotomaculum ruminis type strain (DL(T)).</title>
        <authorList>
            <person name="Spring S."/>
            <person name="Visser M."/>
            <person name="Lu M."/>
            <person name="Copeland A."/>
            <person name="Lapidus A."/>
            <person name="Lucas S."/>
            <person name="Cheng J.F."/>
            <person name="Han C."/>
            <person name="Tapia R."/>
            <person name="Goodwin L.A."/>
            <person name="Pitluck S."/>
            <person name="Ivanova N."/>
            <person name="Land M."/>
            <person name="Hauser L."/>
            <person name="Larimer F."/>
            <person name="Rohde M."/>
            <person name="Goker M."/>
            <person name="Detter J.C."/>
            <person name="Kyrpides N.C."/>
            <person name="Woyke T."/>
            <person name="Schaap P.J."/>
            <person name="Plugge C.M."/>
            <person name="Muyzer G."/>
            <person name="Kuever J."/>
            <person name="Pereira I.A."/>
            <person name="Parshina S.N."/>
            <person name="Bernier-Latmani R."/>
            <person name="Stams A.J."/>
            <person name="Klenk H.P."/>
        </authorList>
    </citation>
    <scope>NUCLEOTIDE SEQUENCE [LARGE SCALE GENOMIC DNA]</scope>
    <source>
        <strain evidence="2">ATCC 23193 / DSM 2154 / NCIB 8452 / DL</strain>
    </source>
</reference>
<reference evidence="2" key="1">
    <citation type="submission" date="2011-05" db="EMBL/GenBank/DDBJ databases">
        <title>Complete sequence of Desulfotomaculum ruminis DSM 2154.</title>
        <authorList>
            <person name="Lucas S."/>
            <person name="Copeland A."/>
            <person name="Lapidus A."/>
            <person name="Cheng J.-F."/>
            <person name="Goodwin L."/>
            <person name="Pitluck S."/>
            <person name="Lu M."/>
            <person name="Detter J.C."/>
            <person name="Han C."/>
            <person name="Tapia R."/>
            <person name="Land M."/>
            <person name="Hauser L."/>
            <person name="Kyrpides N."/>
            <person name="Ivanova N."/>
            <person name="Mikhailova N."/>
            <person name="Pagani I."/>
            <person name="Stams A.J.M."/>
            <person name="Plugge C.M."/>
            <person name="Muyzer G."/>
            <person name="Kuever J."/>
            <person name="Parshina S.N."/>
            <person name="Ivanova A.E."/>
            <person name="Nazina T.N."/>
            <person name="Brambilla E."/>
            <person name="Spring S."/>
            <person name="Klenk H.-P."/>
            <person name="Woyke T."/>
        </authorList>
    </citation>
    <scope>NUCLEOTIDE SEQUENCE [LARGE SCALE GENOMIC DNA]</scope>
    <source>
        <strain evidence="2">ATCC 23193 / DSM 2154 / NCIB 8452 / DL</strain>
    </source>
</reference>
<dbReference type="EMBL" id="CP002780">
    <property type="protein sequence ID" value="AEG59595.1"/>
    <property type="molecule type" value="Genomic_DNA"/>
</dbReference>
<organism evidence="1 2">
    <name type="scientific">Desulforamulus ruminis (strain ATCC 23193 / DSM 2154 / NCIMB 8452 / DL)</name>
    <name type="common">Desulfotomaculum ruminis</name>
    <dbReference type="NCBI Taxonomy" id="696281"/>
    <lineage>
        <taxon>Bacteria</taxon>
        <taxon>Bacillati</taxon>
        <taxon>Bacillota</taxon>
        <taxon>Clostridia</taxon>
        <taxon>Eubacteriales</taxon>
        <taxon>Peptococcaceae</taxon>
        <taxon>Desulforamulus</taxon>
    </lineage>
</organism>
<evidence type="ECO:0008006" key="3">
    <source>
        <dbReference type="Google" id="ProtNLM"/>
    </source>
</evidence>
<dbReference type="AlphaFoldDB" id="F6DPL8"/>